<name>A0A1L9N6K9_ASPTC</name>
<keyword evidence="2" id="KW-1185">Reference proteome</keyword>
<dbReference type="VEuPathDB" id="FungiDB:ASPTUDRAFT_547032"/>
<dbReference type="OMA" id="CSPGCHS"/>
<evidence type="ECO:0000313" key="1">
    <source>
        <dbReference type="EMBL" id="OJI84938.1"/>
    </source>
</evidence>
<protein>
    <submittedName>
        <fullName evidence="1">Uncharacterized protein</fullName>
    </submittedName>
</protein>
<evidence type="ECO:0000313" key="2">
    <source>
        <dbReference type="Proteomes" id="UP000184304"/>
    </source>
</evidence>
<sequence>MTVVGRHSHSLPLILYSTFVVPGLSFPSPSFLTTTTITTTTTTTTTTYYSSLLSLFSPLPKENNNLPAYLSIFDFTLSANFPTLQLSFRLKYYHLSSYIRLTLCPDLLSGAWLRAHVPCSSSTSVFLLHLYLFYLAVVWLHQRPQDDSSPSVRSNDNRATASR</sequence>
<reference evidence="2" key="1">
    <citation type="journal article" date="2017" name="Genome Biol.">
        <title>Comparative genomics reveals high biological diversity and specific adaptations in the industrially and medically important fungal genus Aspergillus.</title>
        <authorList>
            <person name="de Vries R.P."/>
            <person name="Riley R."/>
            <person name="Wiebenga A."/>
            <person name="Aguilar-Osorio G."/>
            <person name="Amillis S."/>
            <person name="Uchima C.A."/>
            <person name="Anderluh G."/>
            <person name="Asadollahi M."/>
            <person name="Askin M."/>
            <person name="Barry K."/>
            <person name="Battaglia E."/>
            <person name="Bayram O."/>
            <person name="Benocci T."/>
            <person name="Braus-Stromeyer S.A."/>
            <person name="Caldana C."/>
            <person name="Canovas D."/>
            <person name="Cerqueira G.C."/>
            <person name="Chen F."/>
            <person name="Chen W."/>
            <person name="Choi C."/>
            <person name="Clum A."/>
            <person name="Dos Santos R.A."/>
            <person name="Damasio A.R."/>
            <person name="Diallinas G."/>
            <person name="Emri T."/>
            <person name="Fekete E."/>
            <person name="Flipphi M."/>
            <person name="Freyberg S."/>
            <person name="Gallo A."/>
            <person name="Gournas C."/>
            <person name="Habgood R."/>
            <person name="Hainaut M."/>
            <person name="Harispe M.L."/>
            <person name="Henrissat B."/>
            <person name="Hilden K.S."/>
            <person name="Hope R."/>
            <person name="Hossain A."/>
            <person name="Karabika E."/>
            <person name="Karaffa L."/>
            <person name="Karanyi Z."/>
            <person name="Krasevec N."/>
            <person name="Kuo A."/>
            <person name="Kusch H."/>
            <person name="LaButti K."/>
            <person name="Lagendijk E.L."/>
            <person name="Lapidus A."/>
            <person name="Levasseur A."/>
            <person name="Lindquist E."/>
            <person name="Lipzen A."/>
            <person name="Logrieco A.F."/>
            <person name="MacCabe A."/>
            <person name="Maekelae M.R."/>
            <person name="Malavazi I."/>
            <person name="Melin P."/>
            <person name="Meyer V."/>
            <person name="Mielnichuk N."/>
            <person name="Miskei M."/>
            <person name="Molnar A.P."/>
            <person name="Mule G."/>
            <person name="Ngan C.Y."/>
            <person name="Orejas M."/>
            <person name="Orosz E."/>
            <person name="Ouedraogo J.P."/>
            <person name="Overkamp K.M."/>
            <person name="Park H.-S."/>
            <person name="Perrone G."/>
            <person name="Piumi F."/>
            <person name="Punt P.J."/>
            <person name="Ram A.F."/>
            <person name="Ramon A."/>
            <person name="Rauscher S."/>
            <person name="Record E."/>
            <person name="Riano-Pachon D.M."/>
            <person name="Robert V."/>
            <person name="Roehrig J."/>
            <person name="Ruller R."/>
            <person name="Salamov A."/>
            <person name="Salih N.S."/>
            <person name="Samson R.A."/>
            <person name="Sandor E."/>
            <person name="Sanguinetti M."/>
            <person name="Schuetze T."/>
            <person name="Sepcic K."/>
            <person name="Shelest E."/>
            <person name="Sherlock G."/>
            <person name="Sophianopoulou V."/>
            <person name="Squina F.M."/>
            <person name="Sun H."/>
            <person name="Susca A."/>
            <person name="Todd R.B."/>
            <person name="Tsang A."/>
            <person name="Unkles S.E."/>
            <person name="van de Wiele N."/>
            <person name="van Rossen-Uffink D."/>
            <person name="Oliveira J.V."/>
            <person name="Vesth T.C."/>
            <person name="Visser J."/>
            <person name="Yu J.-H."/>
            <person name="Zhou M."/>
            <person name="Andersen M.R."/>
            <person name="Archer D.B."/>
            <person name="Baker S.E."/>
            <person name="Benoit I."/>
            <person name="Brakhage A.A."/>
            <person name="Braus G.H."/>
            <person name="Fischer R."/>
            <person name="Frisvad J.C."/>
            <person name="Goldman G.H."/>
            <person name="Houbraken J."/>
            <person name="Oakley B."/>
            <person name="Pocsi I."/>
            <person name="Scazzocchio C."/>
            <person name="Seiboth B."/>
            <person name="vanKuyk P.A."/>
            <person name="Wortman J."/>
            <person name="Dyer P.S."/>
            <person name="Grigoriev I.V."/>
        </authorList>
    </citation>
    <scope>NUCLEOTIDE SEQUENCE [LARGE SCALE GENOMIC DNA]</scope>
    <source>
        <strain evidence="2">CBS 134.48</strain>
    </source>
</reference>
<proteinExistence type="predicted"/>
<dbReference type="AlphaFoldDB" id="A0A1L9N6K9"/>
<dbReference type="EMBL" id="KV878198">
    <property type="protein sequence ID" value="OJI84938.1"/>
    <property type="molecule type" value="Genomic_DNA"/>
</dbReference>
<organism evidence="1 2">
    <name type="scientific">Aspergillus tubingensis (strain CBS 134.48)</name>
    <dbReference type="NCBI Taxonomy" id="767770"/>
    <lineage>
        <taxon>Eukaryota</taxon>
        <taxon>Fungi</taxon>
        <taxon>Dikarya</taxon>
        <taxon>Ascomycota</taxon>
        <taxon>Pezizomycotina</taxon>
        <taxon>Eurotiomycetes</taxon>
        <taxon>Eurotiomycetidae</taxon>
        <taxon>Eurotiales</taxon>
        <taxon>Aspergillaceae</taxon>
        <taxon>Aspergillus</taxon>
        <taxon>Aspergillus subgen. Circumdati</taxon>
    </lineage>
</organism>
<accession>A0A1L9N6K9</accession>
<dbReference type="Proteomes" id="UP000184304">
    <property type="component" value="Unassembled WGS sequence"/>
</dbReference>
<gene>
    <name evidence="1" type="ORF">ASPTUDRAFT_547032</name>
</gene>